<dbReference type="AlphaFoldDB" id="A0A4P7XLR2"/>
<dbReference type="PROSITE" id="PS00409">
    <property type="entry name" value="PROKAR_NTER_METHYL"/>
    <property type="match status" value="1"/>
</dbReference>
<accession>A0A4P7XLR2</accession>
<evidence type="ECO:0000256" key="1">
    <source>
        <dbReference type="SAM" id="Phobius"/>
    </source>
</evidence>
<sequence length="361" mass="38211">MTQKLRQRGLSLVELLIAMALGVVLTLGVVQIFLGNSQTYRMTDAMARMQENVRFSLEYLKYELRLAGYRGCTTRINNLLAADAANPGAGGFFMGQALQGWEYANTGPGGAYDLVLAGPGDFQGGGADFPAELAGNVMAGSDVFVVNRAQRLPVVVESISGTTIKLDDSADIKQGSILVATNDTCSGGDMFQKTNNDNSADVTKGVMGGFTPGNNNSPGNPFTQNYGPGATILVNTSTAYFIGENPNGDPALYRYVFDATGSGSAEELVDGVESMQVLYGVSTGINGRVGSYVTANNVANWDDVVSLRIAFLMRSQDATLNFGAEDEDPTFNLAGTVIDVPNDRRARLVGTTTVAIRSRAN</sequence>
<name>A0A4P7XLR2_9ALTE</name>
<dbReference type="InterPro" id="IPR032092">
    <property type="entry name" value="PilW"/>
</dbReference>
<keyword evidence="1" id="KW-0812">Transmembrane</keyword>
<dbReference type="Proteomes" id="UP000298049">
    <property type="component" value="Chromosome"/>
</dbReference>
<reference evidence="2 3" key="1">
    <citation type="submission" date="2018-07" db="EMBL/GenBank/DDBJ databases">
        <title>Marsedoiliclastica nanhaica gen. nov. sp. nov., a novel marine hydrocarbonoclastic bacterium isolated from an in-situ enriched hydrocarbon-degrading consortium in deep-sea sediment.</title>
        <authorList>
            <person name="Dong C."/>
            <person name="Ma T."/>
            <person name="Liu R."/>
            <person name="Shao Z."/>
        </authorList>
    </citation>
    <scope>NUCLEOTIDE SEQUENCE [LARGE SCALE GENOMIC DNA]</scope>
    <source>
        <strain evidence="3">soil36-7</strain>
    </source>
</reference>
<dbReference type="NCBIfam" id="TIGR02532">
    <property type="entry name" value="IV_pilin_GFxxxE"/>
    <property type="match status" value="1"/>
</dbReference>
<dbReference type="Pfam" id="PF07963">
    <property type="entry name" value="N_methyl"/>
    <property type="match status" value="1"/>
</dbReference>
<dbReference type="EMBL" id="CP031093">
    <property type="protein sequence ID" value="QCF27803.1"/>
    <property type="molecule type" value="Genomic_DNA"/>
</dbReference>
<protein>
    <submittedName>
        <fullName evidence="2">Prepilin-type N-terminal cleavage/methylation domain-containing protein</fullName>
    </submittedName>
</protein>
<dbReference type="RefSeq" id="WP_136550500.1">
    <property type="nucleotide sequence ID" value="NZ_CP031093.1"/>
</dbReference>
<evidence type="ECO:0000313" key="3">
    <source>
        <dbReference type="Proteomes" id="UP000298049"/>
    </source>
</evidence>
<evidence type="ECO:0000313" key="2">
    <source>
        <dbReference type="EMBL" id="QCF27803.1"/>
    </source>
</evidence>
<dbReference type="OrthoDB" id="5296662at2"/>
<keyword evidence="1" id="KW-1133">Transmembrane helix</keyword>
<keyword evidence="1" id="KW-0472">Membrane</keyword>
<dbReference type="InterPro" id="IPR012902">
    <property type="entry name" value="N_methyl_site"/>
</dbReference>
<gene>
    <name evidence="2" type="ORF">soil367_03655</name>
</gene>
<dbReference type="GO" id="GO:0043683">
    <property type="term" value="P:type IV pilus assembly"/>
    <property type="evidence" value="ECO:0007669"/>
    <property type="project" value="InterPro"/>
</dbReference>
<keyword evidence="3" id="KW-1185">Reference proteome</keyword>
<dbReference type="Pfam" id="PF16074">
    <property type="entry name" value="PilW"/>
    <property type="match status" value="1"/>
</dbReference>
<feature type="transmembrane region" description="Helical" evidence="1">
    <location>
        <begin position="12"/>
        <end position="34"/>
    </location>
</feature>
<dbReference type="KEGG" id="hmi:soil367_03655"/>
<organism evidence="2 3">
    <name type="scientific">Hydrocarboniclastica marina</name>
    <dbReference type="NCBI Taxonomy" id="2259620"/>
    <lineage>
        <taxon>Bacteria</taxon>
        <taxon>Pseudomonadati</taxon>
        <taxon>Pseudomonadota</taxon>
        <taxon>Gammaproteobacteria</taxon>
        <taxon>Alteromonadales</taxon>
        <taxon>Alteromonadaceae</taxon>
        <taxon>Hydrocarboniclastica</taxon>
    </lineage>
</organism>
<proteinExistence type="predicted"/>